<dbReference type="InterPro" id="IPR019906">
    <property type="entry name" value="Ribosomal_uL6_bac-type"/>
</dbReference>
<dbReference type="PIRSF" id="PIRSF002162">
    <property type="entry name" value="Ribosomal_L6"/>
    <property type="match status" value="1"/>
</dbReference>
<evidence type="ECO:0000256" key="3">
    <source>
        <dbReference type="HAMAP-Rule" id="MF_01365"/>
    </source>
</evidence>
<feature type="domain" description="Large ribosomal subunit protein uL6 alpha-beta" evidence="6">
    <location>
        <begin position="11"/>
        <end position="84"/>
    </location>
</feature>
<evidence type="ECO:0000313" key="7">
    <source>
        <dbReference type="EMBL" id="WDE98283.1"/>
    </source>
</evidence>
<dbReference type="EMBL" id="CP117812">
    <property type="protein sequence ID" value="WDE98283.1"/>
    <property type="molecule type" value="Genomic_DNA"/>
</dbReference>
<dbReference type="HAMAP" id="MF_01365_B">
    <property type="entry name" value="Ribosomal_uL6_B"/>
    <property type="match status" value="1"/>
</dbReference>
<dbReference type="PANTHER" id="PTHR11655:SF14">
    <property type="entry name" value="LARGE RIBOSOMAL SUBUNIT PROTEIN UL6M"/>
    <property type="match status" value="1"/>
</dbReference>
<dbReference type="InterPro" id="IPR002358">
    <property type="entry name" value="Ribosomal_uL6_CS"/>
</dbReference>
<keyword evidence="3 5" id="KW-0699">rRNA-binding</keyword>
<comment type="subunit">
    <text evidence="3">Part of the 50S ribosomal subunit.</text>
</comment>
<name>A0ABY7VVN1_9BACT</name>
<evidence type="ECO:0000313" key="8">
    <source>
        <dbReference type="Proteomes" id="UP001214250"/>
    </source>
</evidence>
<dbReference type="Gene3D" id="3.90.930.12">
    <property type="entry name" value="Ribosomal protein L6, alpha-beta domain"/>
    <property type="match status" value="2"/>
</dbReference>
<proteinExistence type="inferred from homology"/>
<comment type="similarity">
    <text evidence="3 4">Belongs to the universal ribosomal protein uL6 family.</text>
</comment>
<dbReference type="PANTHER" id="PTHR11655">
    <property type="entry name" value="60S/50S RIBOSOMAL PROTEIN L6/L9"/>
    <property type="match status" value="1"/>
</dbReference>
<dbReference type="InterPro" id="IPR000702">
    <property type="entry name" value="Ribosomal_uL6-like"/>
</dbReference>
<dbReference type="NCBIfam" id="TIGR03654">
    <property type="entry name" value="L6_bact"/>
    <property type="match status" value="1"/>
</dbReference>
<accession>A0ABY7VVN1</accession>
<evidence type="ECO:0000256" key="1">
    <source>
        <dbReference type="ARBA" id="ARBA00022980"/>
    </source>
</evidence>
<dbReference type="SUPFAM" id="SSF56053">
    <property type="entry name" value="Ribosomal protein L6"/>
    <property type="match status" value="2"/>
</dbReference>
<keyword evidence="8" id="KW-1185">Reference proteome</keyword>
<dbReference type="Pfam" id="PF00347">
    <property type="entry name" value="Ribosomal_L6"/>
    <property type="match status" value="2"/>
</dbReference>
<evidence type="ECO:0000259" key="6">
    <source>
        <dbReference type="Pfam" id="PF00347"/>
    </source>
</evidence>
<evidence type="ECO:0000256" key="4">
    <source>
        <dbReference type="RuleBase" id="RU003869"/>
    </source>
</evidence>
<dbReference type="RefSeq" id="WP_274153157.1">
    <property type="nucleotide sequence ID" value="NZ_CP117812.1"/>
</dbReference>
<dbReference type="InterPro" id="IPR036789">
    <property type="entry name" value="Ribosomal_uL6-like_a/b-dom_sf"/>
</dbReference>
<dbReference type="PROSITE" id="PS00525">
    <property type="entry name" value="RIBOSOMAL_L6_1"/>
    <property type="match status" value="1"/>
</dbReference>
<gene>
    <name evidence="3 7" type="primary">rplF</name>
    <name evidence="7" type="ORF">PQO03_20950</name>
</gene>
<dbReference type="Proteomes" id="UP001214250">
    <property type="component" value="Chromosome 2"/>
</dbReference>
<protein>
    <recommendedName>
        <fullName evidence="3">Large ribosomal subunit protein uL6</fullName>
    </recommendedName>
</protein>
<reference evidence="7 8" key="1">
    <citation type="submission" date="2023-02" db="EMBL/GenBank/DDBJ databases">
        <title>Genome sequence of Lentisphaera profundi SAORIC-696.</title>
        <authorList>
            <person name="Kim e."/>
            <person name="Cho J.-C."/>
            <person name="Choi A."/>
            <person name="Kang I."/>
        </authorList>
    </citation>
    <scope>NUCLEOTIDE SEQUENCE [LARGE SCALE GENOMIC DNA]</scope>
    <source>
        <strain evidence="7 8">SAORIC-696</strain>
    </source>
</reference>
<keyword evidence="3 5" id="KW-0694">RNA-binding</keyword>
<organism evidence="7 8">
    <name type="scientific">Lentisphaera profundi</name>
    <dbReference type="NCBI Taxonomy" id="1658616"/>
    <lineage>
        <taxon>Bacteria</taxon>
        <taxon>Pseudomonadati</taxon>
        <taxon>Lentisphaerota</taxon>
        <taxon>Lentisphaeria</taxon>
        <taxon>Lentisphaerales</taxon>
        <taxon>Lentisphaeraceae</taxon>
        <taxon>Lentisphaera</taxon>
    </lineage>
</organism>
<feature type="domain" description="Large ribosomal subunit protein uL6 alpha-beta" evidence="6">
    <location>
        <begin position="94"/>
        <end position="166"/>
    </location>
</feature>
<comment type="function">
    <text evidence="3 5">This protein binds to the 23S rRNA, and is important in its secondary structure. It is located near the subunit interface in the base of the L7/L12 stalk, and near the tRNA binding site of the peptidyltransferase center.</text>
</comment>
<dbReference type="InterPro" id="IPR020040">
    <property type="entry name" value="Ribosomal_uL6_a/b-dom"/>
</dbReference>
<sequence length="181" mass="19747">MSRIGNKAISIPSGVEVKISAKEVTVKGPKGELSHTLTPRVEASVNTEAKLVEVTRQDDSRFSKAEHGLNRSLICNMIVGVSDGWKKELEIRGTGFRGAIQGNTLNLNLGYSHPINYEIPAGIKVTMPDPTKITVEGFDKQLVGQVSANIRFYRKPDAYKGKGVRYVNEHIALKEGKSAGK</sequence>
<evidence type="ECO:0000256" key="5">
    <source>
        <dbReference type="RuleBase" id="RU003870"/>
    </source>
</evidence>
<dbReference type="PRINTS" id="PR00059">
    <property type="entry name" value="RIBOSOMALL6"/>
</dbReference>
<keyword evidence="2 3" id="KW-0687">Ribonucleoprotein</keyword>
<dbReference type="GO" id="GO:0005840">
    <property type="term" value="C:ribosome"/>
    <property type="evidence" value="ECO:0007669"/>
    <property type="project" value="UniProtKB-KW"/>
</dbReference>
<evidence type="ECO:0000256" key="2">
    <source>
        <dbReference type="ARBA" id="ARBA00023274"/>
    </source>
</evidence>
<keyword evidence="1 3" id="KW-0689">Ribosomal protein</keyword>